<protein>
    <submittedName>
        <fullName evidence="1">Predicted ester cyclase</fullName>
    </submittedName>
</protein>
<organism evidence="1 2">
    <name type="scientific">Auraticoccus monumenti</name>
    <dbReference type="NCBI Taxonomy" id="675864"/>
    <lineage>
        <taxon>Bacteria</taxon>
        <taxon>Bacillati</taxon>
        <taxon>Actinomycetota</taxon>
        <taxon>Actinomycetes</taxon>
        <taxon>Propionibacteriales</taxon>
        <taxon>Propionibacteriaceae</taxon>
        <taxon>Auraticoccus</taxon>
    </lineage>
</organism>
<dbReference type="AlphaFoldDB" id="A0A1G6SQJ5"/>
<gene>
    <name evidence="1" type="ORF">SAMN04489747_0397</name>
</gene>
<proteinExistence type="predicted"/>
<dbReference type="EMBL" id="LT629688">
    <property type="protein sequence ID" value="SDD19109.1"/>
    <property type="molecule type" value="Genomic_DNA"/>
</dbReference>
<dbReference type="Proteomes" id="UP000198546">
    <property type="component" value="Chromosome i"/>
</dbReference>
<dbReference type="OrthoDB" id="3624661at2"/>
<evidence type="ECO:0000313" key="1">
    <source>
        <dbReference type="EMBL" id="SDD19109.1"/>
    </source>
</evidence>
<dbReference type="STRING" id="675864.SAMN04489747_0397"/>
<dbReference type="RefSeq" id="WP_090590122.1">
    <property type="nucleotide sequence ID" value="NZ_LT629688.1"/>
</dbReference>
<evidence type="ECO:0000313" key="2">
    <source>
        <dbReference type="Proteomes" id="UP000198546"/>
    </source>
</evidence>
<dbReference type="Gene3D" id="3.10.450.50">
    <property type="match status" value="1"/>
</dbReference>
<accession>A0A1G6SQJ5</accession>
<sequence>MSNADVLAHYLDCLNNRHLDDLDQDVHETLEVNFVDTALTDYQGVIASNIAAVPDFHWGVRDMLEDGDTIAVRFVDTGTPITSWFGLEATGRSFTMQETAFYHFRDGKLASVQFLLDLDAVRNDLAGTADNPATGR</sequence>
<dbReference type="GO" id="GO:0030638">
    <property type="term" value="P:polyketide metabolic process"/>
    <property type="evidence" value="ECO:0007669"/>
    <property type="project" value="InterPro"/>
</dbReference>
<keyword evidence="2" id="KW-1185">Reference proteome</keyword>
<dbReference type="Pfam" id="PF07366">
    <property type="entry name" value="SnoaL"/>
    <property type="match status" value="1"/>
</dbReference>
<name>A0A1G6SQJ5_9ACTN</name>
<dbReference type="InterPro" id="IPR009959">
    <property type="entry name" value="Cyclase_SnoaL-like"/>
</dbReference>
<dbReference type="InterPro" id="IPR032710">
    <property type="entry name" value="NTF2-like_dom_sf"/>
</dbReference>
<dbReference type="SUPFAM" id="SSF54427">
    <property type="entry name" value="NTF2-like"/>
    <property type="match status" value="1"/>
</dbReference>
<reference evidence="1 2" key="1">
    <citation type="submission" date="2016-10" db="EMBL/GenBank/DDBJ databases">
        <authorList>
            <person name="de Groot N.N."/>
        </authorList>
    </citation>
    <scope>NUCLEOTIDE SEQUENCE [LARGE SCALE GENOMIC DNA]</scope>
    <source>
        <strain evidence="1 2">MON 2.2</strain>
    </source>
</reference>